<organism evidence="20 21">
    <name type="scientific">Actinomarinicola tropica</name>
    <dbReference type="NCBI Taxonomy" id="2789776"/>
    <lineage>
        <taxon>Bacteria</taxon>
        <taxon>Bacillati</taxon>
        <taxon>Actinomycetota</taxon>
        <taxon>Acidimicrobiia</taxon>
        <taxon>Acidimicrobiales</taxon>
        <taxon>Iamiaceae</taxon>
        <taxon>Actinomarinicola</taxon>
    </lineage>
</organism>
<feature type="binding site" evidence="16">
    <location>
        <position position="198"/>
    </location>
    <ligand>
        <name>substrate</name>
    </ligand>
</feature>
<dbReference type="UniPathway" id="UPA00275">
    <property type="reaction ID" value="UER00401"/>
</dbReference>
<evidence type="ECO:0000256" key="14">
    <source>
        <dbReference type="PIRNR" id="PIRNR006769"/>
    </source>
</evidence>
<dbReference type="EC" id="3.5.4.26" evidence="14"/>
<keyword evidence="21" id="KW-1185">Reference proteome</keyword>
<dbReference type="PROSITE" id="PS00903">
    <property type="entry name" value="CYT_DCMP_DEAMINASES_1"/>
    <property type="match status" value="1"/>
</dbReference>
<feature type="binding site" evidence="16">
    <location>
        <position position="256"/>
    </location>
    <ligand>
        <name>substrate</name>
    </ligand>
</feature>
<keyword evidence="10 14" id="KW-0560">Oxidoreductase</keyword>
<evidence type="ECO:0000256" key="3">
    <source>
        <dbReference type="ARBA" id="ARBA00004910"/>
    </source>
</evidence>
<dbReference type="PROSITE" id="PS51747">
    <property type="entry name" value="CYT_DCMP_DEAMINASES_2"/>
    <property type="match status" value="1"/>
</dbReference>
<feature type="binding site" evidence="16">
    <location>
        <position position="194"/>
    </location>
    <ligand>
        <name>NADP(+)</name>
        <dbReference type="ChEBI" id="CHEBI:58349"/>
    </ligand>
</feature>
<feature type="binding site" evidence="16">
    <location>
        <position position="162"/>
    </location>
    <ligand>
        <name>substrate</name>
    </ligand>
</feature>
<evidence type="ECO:0000313" key="21">
    <source>
        <dbReference type="Proteomes" id="UP000334019"/>
    </source>
</evidence>
<accession>A0A5Q2RJK2</accession>
<evidence type="ECO:0000313" key="20">
    <source>
        <dbReference type="EMBL" id="QGG97048.1"/>
    </source>
</evidence>
<comment type="catalytic activity">
    <reaction evidence="12 14">
        <text>5-amino-6-(5-phospho-D-ribitylamino)uracil + NADP(+) = 5-amino-6-(5-phospho-D-ribosylamino)uracil + NADPH + H(+)</text>
        <dbReference type="Rhea" id="RHEA:17845"/>
        <dbReference type="ChEBI" id="CHEBI:15378"/>
        <dbReference type="ChEBI" id="CHEBI:57783"/>
        <dbReference type="ChEBI" id="CHEBI:58349"/>
        <dbReference type="ChEBI" id="CHEBI:58421"/>
        <dbReference type="ChEBI" id="CHEBI:58453"/>
        <dbReference type="EC" id="1.1.1.193"/>
    </reaction>
</comment>
<evidence type="ECO:0000256" key="1">
    <source>
        <dbReference type="ARBA" id="ARBA00002151"/>
    </source>
</evidence>
<dbReference type="SUPFAM" id="SSF53927">
    <property type="entry name" value="Cytidine deaminase-like"/>
    <property type="match status" value="1"/>
</dbReference>
<evidence type="ECO:0000256" key="9">
    <source>
        <dbReference type="ARBA" id="ARBA00022857"/>
    </source>
</evidence>
<feature type="binding site" evidence="16">
    <location>
        <position position="164"/>
    </location>
    <ligand>
        <name>NADP(+)</name>
        <dbReference type="ChEBI" id="CHEBI:58349"/>
    </ligand>
</feature>
<evidence type="ECO:0000256" key="17">
    <source>
        <dbReference type="PIRSR" id="PIRSR006769-3"/>
    </source>
</evidence>
<comment type="function">
    <text evidence="1 14">Converts 2,5-diamino-6-(ribosylamino)-4(3h)-pyrimidinone 5'-phosphate into 5-amino-6-(ribosylamino)-2,4(1h,3h)-pyrimidinedione 5'-phosphate.</text>
</comment>
<dbReference type="PANTHER" id="PTHR38011">
    <property type="entry name" value="DIHYDROFOLATE REDUCTASE FAMILY PROTEIN (AFU_ORTHOLOGUE AFUA_8G06820)"/>
    <property type="match status" value="1"/>
</dbReference>
<evidence type="ECO:0000256" key="15">
    <source>
        <dbReference type="PIRSR" id="PIRSR006769-1"/>
    </source>
</evidence>
<comment type="pathway">
    <text evidence="2 14">Cofactor biosynthesis; riboflavin biosynthesis; 5-amino-6-(D-ribitylamino)uracil from GTP: step 2/4.</text>
</comment>
<feature type="binding site" evidence="17">
    <location>
        <position position="78"/>
    </location>
    <ligand>
        <name>Zn(2+)</name>
        <dbReference type="ChEBI" id="CHEBI:29105"/>
        <note>catalytic</note>
    </ligand>
</feature>
<dbReference type="InterPro" id="IPR002125">
    <property type="entry name" value="CMP_dCMP_dom"/>
</dbReference>
<feature type="binding site" evidence="16">
    <location>
        <position position="221"/>
    </location>
    <ligand>
        <name>NADP(+)</name>
        <dbReference type="ChEBI" id="CHEBI:58349"/>
    </ligand>
</feature>
<dbReference type="GO" id="GO:0008835">
    <property type="term" value="F:diaminohydroxyphosphoribosylaminopyrimidine deaminase activity"/>
    <property type="evidence" value="ECO:0007669"/>
    <property type="project" value="UniProtKB-EC"/>
</dbReference>
<sequence length="345" mass="35821">MDEALVAAASVQGLTAPNPWVGCVLVLPDGRRVVGRTHPPGGPHAEADALAQVGGSATGATMYVTLEPCAHHGRTPPCADAVAAAGVRRVVVALTDPDPAVAGRGLATLRRAGVEVVEGVRRAEAARLLGPYLRQRRTGRPYVVLKMAASLDGRTAAPDASSRWITGPEARADVHRLRARSDAILVGAGTVRADDPELTVRDVPSPLPGTAYAPQRVVLGSAPPGARVRPALELSGPLDEVLDELGRRGVLQLLVEGGAQVAGAFHRAGLVDRYVLYLAPVLFGGDDARPVMAGPGAPTIGDVWRGRVDSVARLGDDIRIDLVPRAAADDPTHPPAVHDIQEALS</sequence>
<dbReference type="InterPro" id="IPR050765">
    <property type="entry name" value="Riboflavin_Biosynth_HTPR"/>
</dbReference>
<dbReference type="GO" id="GO:0008270">
    <property type="term" value="F:zinc ion binding"/>
    <property type="evidence" value="ECO:0007669"/>
    <property type="project" value="InterPro"/>
</dbReference>
<keyword evidence="9 14" id="KW-0521">NADP</keyword>
<dbReference type="InterPro" id="IPR004794">
    <property type="entry name" value="Eubact_RibD"/>
</dbReference>
<feature type="binding site" evidence="16">
    <location>
        <position position="190"/>
    </location>
    <ligand>
        <name>NADP(+)</name>
        <dbReference type="ChEBI" id="CHEBI:58349"/>
    </ligand>
</feature>
<evidence type="ECO:0000259" key="19">
    <source>
        <dbReference type="PROSITE" id="PS51747"/>
    </source>
</evidence>
<keyword evidence="14 20" id="KW-0378">Hydrolase</keyword>
<evidence type="ECO:0000256" key="8">
    <source>
        <dbReference type="ARBA" id="ARBA00022833"/>
    </source>
</evidence>
<comment type="pathway">
    <text evidence="3 14">Cofactor biosynthesis; riboflavin biosynthesis; 5-amino-6-(D-ribitylamino)uracil from GTP: step 3/4.</text>
</comment>
<protein>
    <recommendedName>
        <fullName evidence="14">Riboflavin biosynthesis protein RibD</fullName>
    </recommendedName>
    <domain>
        <recommendedName>
            <fullName evidence="14">Diaminohydroxyphosphoribosylaminopyrimidine deaminase</fullName>
            <shortName evidence="14">DRAP deaminase</shortName>
            <ecNumber evidence="14">3.5.4.26</ecNumber>
        </recommendedName>
        <alternativeName>
            <fullName evidence="14">Riboflavin-specific deaminase</fullName>
        </alternativeName>
    </domain>
    <domain>
        <recommendedName>
            <fullName evidence="14">5-amino-6-(5-phosphoribosylamino)uracil reductase</fullName>
            <ecNumber evidence="14">1.1.1.193</ecNumber>
        </recommendedName>
        <alternativeName>
            <fullName evidence="14">HTP reductase</fullName>
        </alternativeName>
    </domain>
</protein>
<feature type="binding site" evidence="16">
    <location>
        <position position="148"/>
    </location>
    <ligand>
        <name>NADP(+)</name>
        <dbReference type="ChEBI" id="CHEBI:58349"/>
    </ligand>
</feature>
<name>A0A5Q2RJK2_9ACTN</name>
<comment type="catalytic activity">
    <reaction evidence="13 14">
        <text>2,5-diamino-6-hydroxy-4-(5-phosphoribosylamino)-pyrimidine + H2O + H(+) = 5-amino-6-(5-phospho-D-ribosylamino)uracil + NH4(+)</text>
        <dbReference type="Rhea" id="RHEA:21868"/>
        <dbReference type="ChEBI" id="CHEBI:15377"/>
        <dbReference type="ChEBI" id="CHEBI:15378"/>
        <dbReference type="ChEBI" id="CHEBI:28938"/>
        <dbReference type="ChEBI" id="CHEBI:58453"/>
        <dbReference type="ChEBI" id="CHEBI:58614"/>
        <dbReference type="EC" id="3.5.4.26"/>
    </reaction>
</comment>
<dbReference type="EMBL" id="CP045851">
    <property type="protein sequence ID" value="QGG97048.1"/>
    <property type="molecule type" value="Genomic_DNA"/>
</dbReference>
<dbReference type="KEGG" id="atq:GH723_08830"/>
<comment type="cofactor">
    <cofactor evidence="14 17">
        <name>Zn(2+)</name>
        <dbReference type="ChEBI" id="CHEBI:29105"/>
    </cofactor>
    <text evidence="14 17">Binds 1 zinc ion.</text>
</comment>
<feature type="region of interest" description="Disordered" evidence="18">
    <location>
        <begin position="326"/>
        <end position="345"/>
    </location>
</feature>
<feature type="binding site" evidence="16">
    <location>
        <position position="178"/>
    </location>
    <ligand>
        <name>substrate</name>
    </ligand>
</feature>
<feature type="binding site" evidence="16">
    <location>
        <position position="201"/>
    </location>
    <ligand>
        <name>substrate</name>
    </ligand>
</feature>
<dbReference type="InterPro" id="IPR024072">
    <property type="entry name" value="DHFR-like_dom_sf"/>
</dbReference>
<dbReference type="InterPro" id="IPR016192">
    <property type="entry name" value="APOBEC/CMP_deaminase_Zn-bd"/>
</dbReference>
<feature type="binding site" evidence="17">
    <location>
        <position position="69"/>
    </location>
    <ligand>
        <name>Zn(2+)</name>
        <dbReference type="ChEBI" id="CHEBI:29105"/>
        <note>catalytic</note>
    </ligand>
</feature>
<dbReference type="Pfam" id="PF01872">
    <property type="entry name" value="RibD_C"/>
    <property type="match status" value="1"/>
</dbReference>
<evidence type="ECO:0000256" key="7">
    <source>
        <dbReference type="ARBA" id="ARBA00022723"/>
    </source>
</evidence>
<dbReference type="InterPro" id="IPR016193">
    <property type="entry name" value="Cytidine_deaminase-like"/>
</dbReference>
<proteinExistence type="inferred from homology"/>
<evidence type="ECO:0000256" key="5">
    <source>
        <dbReference type="ARBA" id="ARBA00007417"/>
    </source>
</evidence>
<keyword evidence="8 14" id="KW-0862">Zinc</keyword>
<evidence type="ECO:0000256" key="4">
    <source>
        <dbReference type="ARBA" id="ARBA00005259"/>
    </source>
</evidence>
<dbReference type="Gene3D" id="3.40.430.10">
    <property type="entry name" value="Dihydrofolate Reductase, subunit A"/>
    <property type="match status" value="2"/>
</dbReference>
<dbReference type="PANTHER" id="PTHR38011:SF7">
    <property type="entry name" value="2,5-DIAMINO-6-RIBOSYLAMINO-4(3H)-PYRIMIDINONE 5'-PHOSPHATE REDUCTASE"/>
    <property type="match status" value="1"/>
</dbReference>
<dbReference type="SUPFAM" id="SSF53597">
    <property type="entry name" value="Dihydrofolate reductase-like"/>
    <property type="match status" value="1"/>
</dbReference>
<dbReference type="InterPro" id="IPR002734">
    <property type="entry name" value="RibDG_C"/>
</dbReference>
<keyword evidence="11" id="KW-0511">Multifunctional enzyme</keyword>
<evidence type="ECO:0000256" key="18">
    <source>
        <dbReference type="SAM" id="MobiDB-lite"/>
    </source>
</evidence>
<feature type="active site" description="Proton donor" evidence="15">
    <location>
        <position position="46"/>
    </location>
</feature>
<dbReference type="Pfam" id="PF00383">
    <property type="entry name" value="dCMP_cyt_deam_1"/>
    <property type="match status" value="1"/>
</dbReference>
<dbReference type="AlphaFoldDB" id="A0A5Q2RJK2"/>
<reference evidence="20 21" key="1">
    <citation type="submission" date="2019-11" db="EMBL/GenBank/DDBJ databases">
        <authorList>
            <person name="He Y."/>
        </authorList>
    </citation>
    <scope>NUCLEOTIDE SEQUENCE [LARGE SCALE GENOMIC DNA]</scope>
    <source>
        <strain evidence="20 21">SCSIO 58843</strain>
    </source>
</reference>
<evidence type="ECO:0000256" key="13">
    <source>
        <dbReference type="ARBA" id="ARBA00049886"/>
    </source>
</evidence>
<gene>
    <name evidence="20" type="primary">ribD</name>
    <name evidence="20" type="ORF">GH723_08830</name>
</gene>
<feature type="domain" description="CMP/dCMP-type deaminase" evidence="19">
    <location>
        <begin position="1"/>
        <end position="117"/>
    </location>
</feature>
<evidence type="ECO:0000256" key="12">
    <source>
        <dbReference type="ARBA" id="ARBA00049861"/>
    </source>
</evidence>
<evidence type="ECO:0000256" key="11">
    <source>
        <dbReference type="ARBA" id="ARBA00023268"/>
    </source>
</evidence>
<dbReference type="Gene3D" id="3.40.140.10">
    <property type="entry name" value="Cytidine Deaminase, domain 2"/>
    <property type="match status" value="1"/>
</dbReference>
<evidence type="ECO:0000256" key="6">
    <source>
        <dbReference type="ARBA" id="ARBA00022619"/>
    </source>
</evidence>
<comment type="similarity">
    <text evidence="5 14">In the C-terminal section; belongs to the HTP reductase family.</text>
</comment>
<feature type="binding site" evidence="16">
    <location>
        <begin position="258"/>
        <end position="264"/>
    </location>
    <ligand>
        <name>NADP(+)</name>
        <dbReference type="ChEBI" id="CHEBI:58349"/>
    </ligand>
</feature>
<dbReference type="EC" id="1.1.1.193" evidence="14"/>
<dbReference type="Proteomes" id="UP000334019">
    <property type="component" value="Chromosome"/>
</dbReference>
<dbReference type="PIRSF" id="PIRSF006769">
    <property type="entry name" value="RibD"/>
    <property type="match status" value="1"/>
</dbReference>
<keyword evidence="7 14" id="KW-0479">Metal-binding</keyword>
<dbReference type="GO" id="GO:0009231">
    <property type="term" value="P:riboflavin biosynthetic process"/>
    <property type="evidence" value="ECO:0007669"/>
    <property type="project" value="UniProtKB-UniPathway"/>
</dbReference>
<evidence type="ECO:0000256" key="16">
    <source>
        <dbReference type="PIRSR" id="PIRSR006769-2"/>
    </source>
</evidence>
<evidence type="ECO:0000256" key="2">
    <source>
        <dbReference type="ARBA" id="ARBA00004882"/>
    </source>
</evidence>
<feature type="binding site" evidence="17">
    <location>
        <position position="44"/>
    </location>
    <ligand>
        <name>Zn(2+)</name>
        <dbReference type="ChEBI" id="CHEBI:29105"/>
        <note>catalytic</note>
    </ligand>
</feature>
<dbReference type="NCBIfam" id="TIGR00326">
    <property type="entry name" value="eubact_ribD"/>
    <property type="match status" value="1"/>
</dbReference>
<dbReference type="GO" id="GO:0008703">
    <property type="term" value="F:5-amino-6-(5-phosphoribosylamino)uracil reductase activity"/>
    <property type="evidence" value="ECO:0007669"/>
    <property type="project" value="UniProtKB-EC"/>
</dbReference>
<evidence type="ECO:0000256" key="10">
    <source>
        <dbReference type="ARBA" id="ARBA00023002"/>
    </source>
</evidence>
<keyword evidence="6 14" id="KW-0686">Riboflavin biosynthesis</keyword>
<comment type="similarity">
    <text evidence="4 14">In the N-terminal section; belongs to the cytidine and deoxycytidylate deaminase family.</text>
</comment>
<dbReference type="CDD" id="cd01284">
    <property type="entry name" value="Riboflavin_deaminase-reductase"/>
    <property type="match status" value="1"/>
</dbReference>